<dbReference type="Gene3D" id="2.115.10.20">
    <property type="entry name" value="Glycosyl hydrolase domain, family 43"/>
    <property type="match status" value="1"/>
</dbReference>
<dbReference type="GO" id="GO:0016798">
    <property type="term" value="F:hydrolase activity, acting on glycosyl bonds"/>
    <property type="evidence" value="ECO:0007669"/>
    <property type="project" value="UniProtKB-KW"/>
</dbReference>
<proteinExistence type="inferred from homology"/>
<dbReference type="InterPro" id="IPR013148">
    <property type="entry name" value="Glyco_hydro_32_N"/>
</dbReference>
<name>A0A518CQF3_9PLAN</name>
<gene>
    <name evidence="6" type="ORF">Pla110_31840</name>
</gene>
<dbReference type="AlphaFoldDB" id="A0A518CQF3"/>
<keyword evidence="7" id="KW-1185">Reference proteome</keyword>
<dbReference type="RefSeq" id="WP_144996790.1">
    <property type="nucleotide sequence ID" value="NZ_CP036281.1"/>
</dbReference>
<feature type="signal peptide" evidence="4">
    <location>
        <begin position="1"/>
        <end position="33"/>
    </location>
</feature>
<evidence type="ECO:0000313" key="7">
    <source>
        <dbReference type="Proteomes" id="UP000317178"/>
    </source>
</evidence>
<evidence type="ECO:0000256" key="2">
    <source>
        <dbReference type="ARBA" id="ARBA00022801"/>
    </source>
</evidence>
<keyword evidence="4" id="KW-0732">Signal</keyword>
<feature type="chain" id="PRO_5021887629" description="Glycosyl hydrolase family 32 N-terminal domain-containing protein" evidence="4">
    <location>
        <begin position="34"/>
        <end position="491"/>
    </location>
</feature>
<feature type="domain" description="Glycosyl hydrolase family 32 N-terminal" evidence="5">
    <location>
        <begin position="90"/>
        <end position="257"/>
    </location>
</feature>
<accession>A0A518CQF3</accession>
<evidence type="ECO:0000256" key="4">
    <source>
        <dbReference type="SAM" id="SignalP"/>
    </source>
</evidence>
<comment type="similarity">
    <text evidence="1">Belongs to the glycosyl hydrolase 32 family.</text>
</comment>
<keyword evidence="2" id="KW-0378">Hydrolase</keyword>
<reference evidence="6 7" key="1">
    <citation type="submission" date="2019-02" db="EMBL/GenBank/DDBJ databases">
        <title>Deep-cultivation of Planctomycetes and their phenomic and genomic characterization uncovers novel biology.</title>
        <authorList>
            <person name="Wiegand S."/>
            <person name="Jogler M."/>
            <person name="Boedeker C."/>
            <person name="Pinto D."/>
            <person name="Vollmers J."/>
            <person name="Rivas-Marin E."/>
            <person name="Kohn T."/>
            <person name="Peeters S.H."/>
            <person name="Heuer A."/>
            <person name="Rast P."/>
            <person name="Oberbeckmann S."/>
            <person name="Bunk B."/>
            <person name="Jeske O."/>
            <person name="Meyerdierks A."/>
            <person name="Storesund J.E."/>
            <person name="Kallscheuer N."/>
            <person name="Luecker S."/>
            <person name="Lage O.M."/>
            <person name="Pohl T."/>
            <person name="Merkel B.J."/>
            <person name="Hornburger P."/>
            <person name="Mueller R.-W."/>
            <person name="Bruemmer F."/>
            <person name="Labrenz M."/>
            <person name="Spormann A.M."/>
            <person name="Op den Camp H."/>
            <person name="Overmann J."/>
            <person name="Amann R."/>
            <person name="Jetten M.S.M."/>
            <person name="Mascher T."/>
            <person name="Medema M.H."/>
            <person name="Devos D.P."/>
            <person name="Kaster A.-K."/>
            <person name="Ovreas L."/>
            <person name="Rohde M."/>
            <person name="Galperin M.Y."/>
            <person name="Jogler C."/>
        </authorList>
    </citation>
    <scope>NUCLEOTIDE SEQUENCE [LARGE SCALE GENOMIC DNA]</scope>
    <source>
        <strain evidence="6 7">Pla110</strain>
    </source>
</reference>
<evidence type="ECO:0000313" key="6">
    <source>
        <dbReference type="EMBL" id="QDU81443.1"/>
    </source>
</evidence>
<dbReference type="OrthoDB" id="180690at2"/>
<evidence type="ECO:0000256" key="3">
    <source>
        <dbReference type="ARBA" id="ARBA00023295"/>
    </source>
</evidence>
<dbReference type="Proteomes" id="UP000317178">
    <property type="component" value="Chromosome"/>
</dbReference>
<dbReference type="InterPro" id="IPR023296">
    <property type="entry name" value="Glyco_hydro_beta-prop_sf"/>
</dbReference>
<dbReference type="KEGG" id="plon:Pla110_31840"/>
<dbReference type="SUPFAM" id="SSF75005">
    <property type="entry name" value="Arabinanase/levansucrase/invertase"/>
    <property type="match status" value="1"/>
</dbReference>
<evidence type="ECO:0000259" key="5">
    <source>
        <dbReference type="Pfam" id="PF00251"/>
    </source>
</evidence>
<dbReference type="EMBL" id="CP036281">
    <property type="protein sequence ID" value="QDU81443.1"/>
    <property type="molecule type" value="Genomic_DNA"/>
</dbReference>
<sequence precursor="true">MVNLKQNRFTHAVRMLGGISVVVALLSSVSIQAQDSVLDIGDKRELFVDDYLIDTLDGTEQQLSKLRDEGPVIQFDNPWEGAFCGYVTIIKDGDEYRCYYRALPQAGKDGNIAEAYAMATSKDGIHWEKPKLGLFEFDGSKENNIVFGKHAPETHNFCPMLDGNPNAAADARYKALGGTKSGGGLVAFKSPDGINWTEIQEEPVITQGAFDSQNVPMWSASEQKYICYLRVFVDGIRRISRCESDDFVNWTEPKLMGYKDKPAEHLYTNQTRPYFRAPHIYVSTAARFFPGRQVLDKEQAEEVGVHPSYFKDISDGIFMTTRGGTDYDRTFMEGFIRPGIGYENWVSRTNYPALGCVPTGENEMSVYANMNYGQPTAYLRRFSMRLDGFASIHADYDGGTATTKPFIFDGKELTVNFATSAAGEIFTEIQDADGTPIPGFTMDDSVRSIGNEISRTIRWKSGADVSSLAGKPVRLHFKMKDADLYSIKFEK</sequence>
<keyword evidence="3" id="KW-0326">Glycosidase</keyword>
<organism evidence="6 7">
    <name type="scientific">Polystyrenella longa</name>
    <dbReference type="NCBI Taxonomy" id="2528007"/>
    <lineage>
        <taxon>Bacteria</taxon>
        <taxon>Pseudomonadati</taxon>
        <taxon>Planctomycetota</taxon>
        <taxon>Planctomycetia</taxon>
        <taxon>Planctomycetales</taxon>
        <taxon>Planctomycetaceae</taxon>
        <taxon>Polystyrenella</taxon>
    </lineage>
</organism>
<dbReference type="Pfam" id="PF00251">
    <property type="entry name" value="Glyco_hydro_32N"/>
    <property type="match status" value="1"/>
</dbReference>
<protein>
    <recommendedName>
        <fullName evidence="5">Glycosyl hydrolase family 32 N-terminal domain-containing protein</fullName>
    </recommendedName>
</protein>
<evidence type="ECO:0000256" key="1">
    <source>
        <dbReference type="ARBA" id="ARBA00009902"/>
    </source>
</evidence>